<gene>
    <name evidence="3" type="ORF">CAQU_08235</name>
</gene>
<feature type="transmembrane region" description="Helical" evidence="2">
    <location>
        <begin position="35"/>
        <end position="53"/>
    </location>
</feature>
<keyword evidence="2" id="KW-1133">Transmembrane helix</keyword>
<evidence type="ECO:0000256" key="2">
    <source>
        <dbReference type="SAM" id="Phobius"/>
    </source>
</evidence>
<name>A0A1L7CGS2_9CORY</name>
<dbReference type="AlphaFoldDB" id="A0A1L7CGS2"/>
<keyword evidence="2" id="KW-0812">Transmembrane</keyword>
<feature type="transmembrane region" description="Helical" evidence="2">
    <location>
        <begin position="146"/>
        <end position="170"/>
    </location>
</feature>
<keyword evidence="2" id="KW-0472">Membrane</keyword>
<feature type="transmembrane region" description="Helical" evidence="2">
    <location>
        <begin position="104"/>
        <end position="126"/>
    </location>
</feature>
<evidence type="ECO:0000256" key="1">
    <source>
        <dbReference type="SAM" id="MobiDB-lite"/>
    </source>
</evidence>
<organism evidence="3 4">
    <name type="scientific">Corynebacterium aquilae DSM 44791</name>
    <dbReference type="NCBI Taxonomy" id="1431546"/>
    <lineage>
        <taxon>Bacteria</taxon>
        <taxon>Bacillati</taxon>
        <taxon>Actinomycetota</taxon>
        <taxon>Actinomycetes</taxon>
        <taxon>Mycobacteriales</taxon>
        <taxon>Corynebacteriaceae</taxon>
        <taxon>Corynebacterium</taxon>
    </lineage>
</organism>
<keyword evidence="4" id="KW-1185">Reference proteome</keyword>
<dbReference type="RefSeq" id="WP_075726753.1">
    <property type="nucleotide sequence ID" value="NZ_CP009245.1"/>
</dbReference>
<protein>
    <submittedName>
        <fullName evidence="3">Uncharacterized protein</fullName>
    </submittedName>
</protein>
<dbReference type="Proteomes" id="UP000185478">
    <property type="component" value="Chromosome"/>
</dbReference>
<feature type="transmembrane region" description="Helical" evidence="2">
    <location>
        <begin position="73"/>
        <end position="92"/>
    </location>
</feature>
<reference evidence="3 4" key="1">
    <citation type="submission" date="2014-08" db="EMBL/GenBank/DDBJ databases">
        <title>Complete genome sequence of Corynebacterium aquilae S-613T(T) (=DSM 44791(T)), isolated from the choana of a healthy golden eagle.</title>
        <authorList>
            <person name="Ruckert C."/>
            <person name="Albersmeier A."/>
            <person name="Winkler A."/>
            <person name="Kalinowski J."/>
        </authorList>
    </citation>
    <scope>NUCLEOTIDE SEQUENCE [LARGE SCALE GENOMIC DNA]</scope>
    <source>
        <strain evidence="3 4">S-613</strain>
    </source>
</reference>
<evidence type="ECO:0000313" key="4">
    <source>
        <dbReference type="Proteomes" id="UP000185478"/>
    </source>
</evidence>
<dbReference type="OrthoDB" id="9856021at2"/>
<dbReference type="STRING" id="1431546.CAQU_08235"/>
<dbReference type="KEGG" id="caqu:CAQU_08235"/>
<dbReference type="EMBL" id="CP009245">
    <property type="protein sequence ID" value="APT85061.1"/>
    <property type="molecule type" value="Genomic_DNA"/>
</dbReference>
<accession>A0A1L7CGS2</accession>
<feature type="region of interest" description="Disordered" evidence="1">
    <location>
        <begin position="1"/>
        <end position="22"/>
    </location>
</feature>
<sequence>METTSSQATTEPPRATTRHHMGATGRALGRTGASLAAAYLVLALIWGLTIAPVDTDGTYVAFDGVNWPDVRAWFIFVIATGTLGVFTGPYVGMKPIFAHNPATIFLMGVYTTGLTALAWFLGSFISAQRYPAPPGDQPGQVSSIMFIEPGMALAFAPAMACLSLWIYLAIRYIQDRPGHHTTHHHSEEPAPSTPN</sequence>
<evidence type="ECO:0000313" key="3">
    <source>
        <dbReference type="EMBL" id="APT85061.1"/>
    </source>
</evidence>
<feature type="compositionally biased region" description="Polar residues" evidence="1">
    <location>
        <begin position="1"/>
        <end position="10"/>
    </location>
</feature>
<proteinExistence type="predicted"/>